<keyword evidence="5" id="KW-0521">NADP</keyword>
<dbReference type="InterPro" id="IPR029903">
    <property type="entry name" value="RmlD-like-bd"/>
</dbReference>
<dbReference type="InterPro" id="IPR036291">
    <property type="entry name" value="NAD(P)-bd_dom_sf"/>
</dbReference>
<dbReference type="InterPro" id="IPR000888">
    <property type="entry name" value="RmlC-like"/>
</dbReference>
<name>A0A1H1W4J5_9ACTN</name>
<evidence type="ECO:0000256" key="5">
    <source>
        <dbReference type="RuleBase" id="RU364082"/>
    </source>
</evidence>
<dbReference type="GO" id="GO:0008831">
    <property type="term" value="F:dTDP-4-dehydrorhamnose reductase activity"/>
    <property type="evidence" value="ECO:0007669"/>
    <property type="project" value="UniProtKB-EC"/>
</dbReference>
<dbReference type="PANTHER" id="PTHR10491">
    <property type="entry name" value="DTDP-4-DEHYDRORHAMNOSE REDUCTASE"/>
    <property type="match status" value="1"/>
</dbReference>
<dbReference type="OrthoDB" id="9803892at2"/>
<dbReference type="GO" id="GO:0019305">
    <property type="term" value="P:dTDP-rhamnose biosynthetic process"/>
    <property type="evidence" value="ECO:0007669"/>
    <property type="project" value="UniProtKB-UniPathway"/>
</dbReference>
<sequence>MTDPTVETTPVPGLLIINLPLHGDNRGWFKENWQREKMIKLGLPDFAPVQNNISFNASRGVTRGLHAEPWDKYVALATGRIFGAWVDLRAGDSFGTVYTHELGPETAIFVPRGVANGYQTLQPDTAYSYLVNEHWSAEARSQYTFLNLADETVGIDWPIPLAECELSEADKAHPPLADVQPMAPKRTVIIGGNGQLGRALAAIMPDAEVTDRSTLDLSDPDSLAKFDWRSYDVVINAAAYTAVDTAETHDGRIAAWEVNVTGVGALAEIAREHRLTLVHVSSDYVFDGLLPTHDETEPPSPLGVYGQTKAAGDQLVAGVPRHYILRTSWVIGDGGNFVATMVRLADAGVEPTVVDDQLGRLTSAAELARAIAHLIDTGAEYGVYNVTSDGEPRSWADLATMIFTARGRPADAVTPVSTEAYAAGKQLAPRPRHSTLDLTKIKSTGFVPVDGDRALAELLTAIDHQG</sequence>
<dbReference type="CDD" id="cd05254">
    <property type="entry name" value="dTDP_HR_like_SDR_e"/>
    <property type="match status" value="1"/>
</dbReference>
<evidence type="ECO:0000256" key="1">
    <source>
        <dbReference type="ARBA" id="ARBA00010154"/>
    </source>
</evidence>
<organism evidence="7 8">
    <name type="scientific">Microlunatus soli</name>
    <dbReference type="NCBI Taxonomy" id="630515"/>
    <lineage>
        <taxon>Bacteria</taxon>
        <taxon>Bacillati</taxon>
        <taxon>Actinomycetota</taxon>
        <taxon>Actinomycetes</taxon>
        <taxon>Propionibacteriales</taxon>
        <taxon>Propionibacteriaceae</taxon>
        <taxon>Microlunatus</taxon>
    </lineage>
</organism>
<dbReference type="Gene3D" id="3.90.25.10">
    <property type="entry name" value="UDP-galactose 4-epimerase, domain 1"/>
    <property type="match status" value="1"/>
</dbReference>
<feature type="active site" description="Proton acceptor" evidence="3">
    <location>
        <position position="66"/>
    </location>
</feature>
<dbReference type="Pfam" id="PF04321">
    <property type="entry name" value="RmlD_sub_bind"/>
    <property type="match status" value="1"/>
</dbReference>
<dbReference type="Gene3D" id="3.40.50.720">
    <property type="entry name" value="NAD(P)-binding Rossmann-like Domain"/>
    <property type="match status" value="1"/>
</dbReference>
<evidence type="ECO:0000259" key="6">
    <source>
        <dbReference type="Pfam" id="PF04321"/>
    </source>
</evidence>
<comment type="similarity">
    <text evidence="2 5">Belongs to the dTDP-4-dehydrorhamnose reductase family.</text>
</comment>
<dbReference type="PANTHER" id="PTHR10491:SF4">
    <property type="entry name" value="METHIONINE ADENOSYLTRANSFERASE 2 SUBUNIT BETA"/>
    <property type="match status" value="1"/>
</dbReference>
<feature type="active site" description="Proton donor" evidence="3">
    <location>
        <position position="129"/>
    </location>
</feature>
<evidence type="ECO:0000313" key="7">
    <source>
        <dbReference type="EMBL" id="SDS92067.1"/>
    </source>
</evidence>
<proteinExistence type="inferred from homology"/>
<dbReference type="STRING" id="630515.SAMN04489812_3492"/>
<dbReference type="RefSeq" id="WP_091526777.1">
    <property type="nucleotide sequence ID" value="NZ_LT629772.1"/>
</dbReference>
<dbReference type="Gene3D" id="2.60.120.10">
    <property type="entry name" value="Jelly Rolls"/>
    <property type="match status" value="1"/>
</dbReference>
<comment type="similarity">
    <text evidence="1">Belongs to the dTDP-4-dehydrorhamnose 3,5-epimerase family.</text>
</comment>
<dbReference type="EC" id="1.1.1.133" evidence="5"/>
<reference evidence="7 8" key="1">
    <citation type="submission" date="2016-10" db="EMBL/GenBank/DDBJ databases">
        <authorList>
            <person name="de Groot N.N."/>
        </authorList>
    </citation>
    <scope>NUCLEOTIDE SEQUENCE [LARGE SCALE GENOMIC DNA]</scope>
    <source>
        <strain evidence="7 8">DSM 21800</strain>
    </source>
</reference>
<dbReference type="Pfam" id="PF00908">
    <property type="entry name" value="dTDP_sugar_isom"/>
    <property type="match status" value="1"/>
</dbReference>
<dbReference type="AlphaFoldDB" id="A0A1H1W4J5"/>
<comment type="function">
    <text evidence="5">Catalyzes the reduction of dTDP-6-deoxy-L-lyxo-4-hexulose to yield dTDP-L-rhamnose.</text>
</comment>
<evidence type="ECO:0000256" key="3">
    <source>
        <dbReference type="PIRSR" id="PIRSR600888-1"/>
    </source>
</evidence>
<dbReference type="SUPFAM" id="SSF51182">
    <property type="entry name" value="RmlC-like cupins"/>
    <property type="match status" value="1"/>
</dbReference>
<comment type="pathway">
    <text evidence="5">Carbohydrate biosynthesis; dTDP-L-rhamnose biosynthesis.</text>
</comment>
<feature type="domain" description="RmlD-like substrate binding" evidence="6">
    <location>
        <begin position="186"/>
        <end position="460"/>
    </location>
</feature>
<keyword evidence="8" id="KW-1185">Reference proteome</keyword>
<dbReference type="EMBL" id="LT629772">
    <property type="protein sequence ID" value="SDS92067.1"/>
    <property type="molecule type" value="Genomic_DNA"/>
</dbReference>
<dbReference type="InterPro" id="IPR014710">
    <property type="entry name" value="RmlC-like_jellyroll"/>
</dbReference>
<feature type="site" description="Participates in a stacking interaction with the thymidine ring of dTDP-4-oxo-6-deoxyglucose" evidence="4">
    <location>
        <position position="135"/>
    </location>
</feature>
<evidence type="ECO:0000256" key="2">
    <source>
        <dbReference type="ARBA" id="ARBA00010944"/>
    </source>
</evidence>
<accession>A0A1H1W4J5</accession>
<evidence type="ECO:0000313" key="8">
    <source>
        <dbReference type="Proteomes" id="UP000199103"/>
    </source>
</evidence>
<dbReference type="UniPathway" id="UPA00124"/>
<gene>
    <name evidence="7" type="ORF">SAMN04489812_3492</name>
</gene>
<evidence type="ECO:0000256" key="4">
    <source>
        <dbReference type="PIRSR" id="PIRSR600888-3"/>
    </source>
</evidence>
<dbReference type="SUPFAM" id="SSF51735">
    <property type="entry name" value="NAD(P)-binding Rossmann-fold domains"/>
    <property type="match status" value="1"/>
</dbReference>
<keyword evidence="5" id="KW-0560">Oxidoreductase</keyword>
<dbReference type="InterPro" id="IPR011051">
    <property type="entry name" value="RmlC_Cupin_sf"/>
</dbReference>
<dbReference type="InterPro" id="IPR005913">
    <property type="entry name" value="dTDP_dehydrorham_reduct"/>
</dbReference>
<dbReference type="GO" id="GO:0008830">
    <property type="term" value="F:dTDP-4-dehydrorhamnose 3,5-epimerase activity"/>
    <property type="evidence" value="ECO:0007669"/>
    <property type="project" value="InterPro"/>
</dbReference>
<protein>
    <recommendedName>
        <fullName evidence="5">dTDP-4-dehydrorhamnose reductase</fullName>
        <ecNumber evidence="5">1.1.1.133</ecNumber>
    </recommendedName>
</protein>
<dbReference type="Proteomes" id="UP000199103">
    <property type="component" value="Chromosome I"/>
</dbReference>